<organism evidence="1 2">
    <name type="scientific">Clitoria ternatea</name>
    <name type="common">Butterfly pea</name>
    <dbReference type="NCBI Taxonomy" id="43366"/>
    <lineage>
        <taxon>Eukaryota</taxon>
        <taxon>Viridiplantae</taxon>
        <taxon>Streptophyta</taxon>
        <taxon>Embryophyta</taxon>
        <taxon>Tracheophyta</taxon>
        <taxon>Spermatophyta</taxon>
        <taxon>Magnoliopsida</taxon>
        <taxon>eudicotyledons</taxon>
        <taxon>Gunneridae</taxon>
        <taxon>Pentapetalae</taxon>
        <taxon>rosids</taxon>
        <taxon>fabids</taxon>
        <taxon>Fabales</taxon>
        <taxon>Fabaceae</taxon>
        <taxon>Papilionoideae</taxon>
        <taxon>50 kb inversion clade</taxon>
        <taxon>NPAAA clade</taxon>
        <taxon>indigoferoid/millettioid clade</taxon>
        <taxon>Phaseoleae</taxon>
        <taxon>Clitoria</taxon>
    </lineage>
</organism>
<evidence type="ECO:0000313" key="2">
    <source>
        <dbReference type="Proteomes" id="UP001359559"/>
    </source>
</evidence>
<reference evidence="1 2" key="1">
    <citation type="submission" date="2024-01" db="EMBL/GenBank/DDBJ databases">
        <title>The genomes of 5 underutilized Papilionoideae crops provide insights into root nodulation and disease resistance.</title>
        <authorList>
            <person name="Yuan L."/>
        </authorList>
    </citation>
    <scope>NUCLEOTIDE SEQUENCE [LARGE SCALE GENOMIC DNA]</scope>
    <source>
        <strain evidence="1">LY-2023</strain>
        <tissue evidence="1">Leaf</tissue>
    </source>
</reference>
<dbReference type="EMBL" id="JAYKXN010000002">
    <property type="protein sequence ID" value="KAK7309327.1"/>
    <property type="molecule type" value="Genomic_DNA"/>
</dbReference>
<keyword evidence="2" id="KW-1185">Reference proteome</keyword>
<dbReference type="Proteomes" id="UP001359559">
    <property type="component" value="Unassembled WGS sequence"/>
</dbReference>
<dbReference type="AlphaFoldDB" id="A0AAN9K221"/>
<gene>
    <name evidence="1" type="ORF">RJT34_05959</name>
</gene>
<accession>A0AAN9K221</accession>
<proteinExistence type="predicted"/>
<evidence type="ECO:0000313" key="1">
    <source>
        <dbReference type="EMBL" id="KAK7309327.1"/>
    </source>
</evidence>
<name>A0AAN9K221_CLITE</name>
<comment type="caution">
    <text evidence="1">The sequence shown here is derived from an EMBL/GenBank/DDBJ whole genome shotgun (WGS) entry which is preliminary data.</text>
</comment>
<protein>
    <submittedName>
        <fullName evidence="1">Uncharacterized protein</fullName>
    </submittedName>
</protein>
<sequence>MLSFPSIYPKAHVKSGRKLAKSKLAIAKDQCANLGRCLGAAEESYALVCIARKEVEEKLKGAESDLENVC</sequence>